<proteinExistence type="predicted"/>
<dbReference type="RefSeq" id="WP_348260893.1">
    <property type="nucleotide sequence ID" value="NZ_CP121196.1"/>
</dbReference>
<evidence type="ECO:0000256" key="1">
    <source>
        <dbReference type="SAM" id="MobiDB-lite"/>
    </source>
</evidence>
<sequence>MNSHRFLTAVCSIASAALFFGGAAIAQNTTSPSKSDRKFVQEALQGGNAEVQLGQLAAQKATSEDVKQFGQKMVDDHTKLGDQMKEVARKEGISIPGGVAAKDKELESKLGSLSGESFDNAYIRAMLKDHQHDLSAFKKEANSGNDTSIKDAASQGEQVISEHLKMVEEIAKTHNVQRDSMNPDVQPGHRESQH</sequence>
<dbReference type="Pfam" id="PF13628">
    <property type="entry name" value="DUF4142"/>
    <property type="match status" value="1"/>
</dbReference>
<name>A0AAU7DDA1_9BACT</name>
<feature type="region of interest" description="Disordered" evidence="1">
    <location>
        <begin position="172"/>
        <end position="194"/>
    </location>
</feature>
<dbReference type="PANTHER" id="PTHR38593:SF1">
    <property type="entry name" value="BLR2558 PROTEIN"/>
    <property type="match status" value="1"/>
</dbReference>
<dbReference type="PANTHER" id="PTHR38593">
    <property type="entry name" value="BLR2558 PROTEIN"/>
    <property type="match status" value="1"/>
</dbReference>
<keyword evidence="2" id="KW-0732">Signal</keyword>
<evidence type="ECO:0000313" key="4">
    <source>
        <dbReference type="EMBL" id="XBH15659.1"/>
    </source>
</evidence>
<feature type="signal peptide" evidence="2">
    <location>
        <begin position="1"/>
        <end position="26"/>
    </location>
</feature>
<dbReference type="InterPro" id="IPR025419">
    <property type="entry name" value="DUF4142"/>
</dbReference>
<dbReference type="AlphaFoldDB" id="A0AAU7DDA1"/>
<dbReference type="EMBL" id="CP121196">
    <property type="protein sequence ID" value="XBH15659.1"/>
    <property type="molecule type" value="Genomic_DNA"/>
</dbReference>
<dbReference type="Gene3D" id="1.20.1260.10">
    <property type="match status" value="1"/>
</dbReference>
<reference evidence="4" key="1">
    <citation type="submission" date="2023-03" db="EMBL/GenBank/DDBJ databases">
        <title>Edaphobacter sp.</title>
        <authorList>
            <person name="Huber K.J."/>
            <person name="Papendorf J."/>
            <person name="Pilke C."/>
            <person name="Bunk B."/>
            <person name="Sproeer C."/>
            <person name="Pester M."/>
        </authorList>
    </citation>
    <scope>NUCLEOTIDE SEQUENCE</scope>
    <source>
        <strain evidence="4">DSM 110680</strain>
    </source>
</reference>
<dbReference type="InterPro" id="IPR012347">
    <property type="entry name" value="Ferritin-like"/>
</dbReference>
<organism evidence="4">
    <name type="scientific">Telmatobacter sp. DSM 110680</name>
    <dbReference type="NCBI Taxonomy" id="3036704"/>
    <lineage>
        <taxon>Bacteria</taxon>
        <taxon>Pseudomonadati</taxon>
        <taxon>Acidobacteriota</taxon>
        <taxon>Terriglobia</taxon>
        <taxon>Terriglobales</taxon>
        <taxon>Acidobacteriaceae</taxon>
        <taxon>Telmatobacter</taxon>
    </lineage>
</organism>
<accession>A0AAU7DDA1</accession>
<gene>
    <name evidence="4" type="ORF">P8935_13880</name>
</gene>
<protein>
    <submittedName>
        <fullName evidence="4">DUF4142 domain-containing protein</fullName>
    </submittedName>
</protein>
<evidence type="ECO:0000256" key="2">
    <source>
        <dbReference type="SAM" id="SignalP"/>
    </source>
</evidence>
<feature type="domain" description="DUF4142" evidence="3">
    <location>
        <begin position="35"/>
        <end position="170"/>
    </location>
</feature>
<feature type="chain" id="PRO_5043324632" evidence="2">
    <location>
        <begin position="27"/>
        <end position="194"/>
    </location>
</feature>
<evidence type="ECO:0000259" key="3">
    <source>
        <dbReference type="Pfam" id="PF13628"/>
    </source>
</evidence>